<dbReference type="PhylomeDB" id="A0A0G4HD57"/>
<sequence>MQKFIDLGAFGVVFLGSFRGRKVAMKVARSSQRGSDLLKEAVLAARVGKGEGKKWVPKVHGYVFLPWGQLPWGEAAEIARKREEGDICCGILLEWVEGVNLEMFFGTGAASGSSVVALEVAWQLYEFLNHLALLKIVHWRQSDVWRREVGDENFAFTLPQQHHAIAFEELRPPLDLLPQTDAALPPSSLDALRQVLRSCWKEEPDRRVAPEDAAEKLTALQGSTPEDLEGALNSFICSLSSKEFSSEGSGSLQQDDVSKGGSEPSSECSGSAPKVANASDIDAREDEKEDDDFW</sequence>
<feature type="region of interest" description="Disordered" evidence="1">
    <location>
        <begin position="243"/>
        <end position="294"/>
    </location>
</feature>
<protein>
    <recommendedName>
        <fullName evidence="3">Protein kinase domain-containing protein</fullName>
    </recommendedName>
</protein>
<dbReference type="AlphaFoldDB" id="A0A0G4HD57"/>
<reference evidence="2" key="1">
    <citation type="submission" date="2014-11" db="EMBL/GenBank/DDBJ databases">
        <authorList>
            <person name="Otto D Thomas"/>
            <person name="Naeem Raeece"/>
        </authorList>
    </citation>
    <scope>NUCLEOTIDE SEQUENCE</scope>
</reference>
<dbReference type="SUPFAM" id="SSF56112">
    <property type="entry name" value="Protein kinase-like (PK-like)"/>
    <property type="match status" value="1"/>
</dbReference>
<proteinExistence type="predicted"/>
<dbReference type="InterPro" id="IPR011009">
    <property type="entry name" value="Kinase-like_dom_sf"/>
</dbReference>
<feature type="compositionally biased region" description="Low complexity" evidence="1">
    <location>
        <begin position="259"/>
        <end position="271"/>
    </location>
</feature>
<evidence type="ECO:0000256" key="1">
    <source>
        <dbReference type="SAM" id="MobiDB-lite"/>
    </source>
</evidence>
<evidence type="ECO:0000313" key="2">
    <source>
        <dbReference type="EMBL" id="CEM41991.1"/>
    </source>
</evidence>
<dbReference type="VEuPathDB" id="CryptoDB:Cvel_6408"/>
<gene>
    <name evidence="2" type="ORF">Cvel_6408</name>
</gene>
<name>A0A0G4HD57_9ALVE</name>
<organism evidence="2">
    <name type="scientific">Chromera velia CCMP2878</name>
    <dbReference type="NCBI Taxonomy" id="1169474"/>
    <lineage>
        <taxon>Eukaryota</taxon>
        <taxon>Sar</taxon>
        <taxon>Alveolata</taxon>
        <taxon>Colpodellida</taxon>
        <taxon>Chromeraceae</taxon>
        <taxon>Chromera</taxon>
    </lineage>
</organism>
<dbReference type="EMBL" id="CDMZ01002353">
    <property type="protein sequence ID" value="CEM41991.1"/>
    <property type="molecule type" value="Genomic_DNA"/>
</dbReference>
<accession>A0A0G4HD57</accession>
<feature type="compositionally biased region" description="Low complexity" evidence="1">
    <location>
        <begin position="243"/>
        <end position="252"/>
    </location>
</feature>
<evidence type="ECO:0008006" key="3">
    <source>
        <dbReference type="Google" id="ProtNLM"/>
    </source>
</evidence>